<sequence length="433" mass="50280">MSAKSIKTDKSKKSLNTAKEVYPLLKAYYQEANRVKKDRSKKVGWVTGAGVVDLTWVFDNVLPVYPENFNASCAAKQITPPLLEISESAGFARDLCGYFRNTYGYMLGGKNLDLPFAGGGMPEPDFLLGDSGACMFHLKWWRQMERFYDYKVPTFILEVPYITPRMTLDQIEEHYLEYTVDQIKRCLNFLEEVTGKKLDEDRLKEVVRLSGEASALFEEVQQLRKNVPSPAASEDMLSCLMPIVQWAGSQEAVDFYRRLRDEVKERVEKGIGVIENERFRLLFDNIPPWYTLGIFNYLHNFDAVSVIETYTQYFHYSRGRMDPAKPYESLARKYLYGVWYMTSLRQKLPHLIIPKALDYQVDGIISFILYGCKISSGFLPYQRKIFEEKYGIPTLILEGDMVDPRDYADAQVKNRIEAFFEMLETRKQARKWV</sequence>
<evidence type="ECO:0000313" key="4">
    <source>
        <dbReference type="EMBL" id="GAW92971.1"/>
    </source>
</evidence>
<keyword evidence="3" id="KW-0408">Iron</keyword>
<dbReference type="Gene3D" id="3.40.50.11900">
    <property type="match status" value="1"/>
</dbReference>
<dbReference type="EMBL" id="BDGJ01000111">
    <property type="protein sequence ID" value="GAW92971.1"/>
    <property type="molecule type" value="Genomic_DNA"/>
</dbReference>
<accession>A0A1Z5HUG7</accession>
<name>A0A1Z5HUG7_9FIRM</name>
<dbReference type="PANTHER" id="PTHR30548">
    <property type="entry name" value="2-HYDROXYGLUTARYL-COA DEHYDRATASE, D-COMPONENT-RELATED"/>
    <property type="match status" value="1"/>
</dbReference>
<gene>
    <name evidence="4" type="ORF">KKC1_21160</name>
</gene>
<protein>
    <submittedName>
        <fullName evidence="4">2-hydroxyglutaryl-CoA dehydratase subunit D</fullName>
    </submittedName>
</protein>
<comment type="similarity">
    <text evidence="2">Belongs to the FldB/FldC dehydratase alpha/beta subunit family.</text>
</comment>
<dbReference type="Proteomes" id="UP000197032">
    <property type="component" value="Unassembled WGS sequence"/>
</dbReference>
<evidence type="ECO:0000256" key="3">
    <source>
        <dbReference type="ARBA" id="ARBA00023014"/>
    </source>
</evidence>
<dbReference type="AlphaFoldDB" id="A0A1Z5HUG7"/>
<reference evidence="5" key="1">
    <citation type="journal article" date="2017" name="Appl. Environ. Microbiol.">
        <title>Genomic Analysis of Calderihabitans maritimus KKC1, a Thermophilic, Hydrogenogenic, Carboxydotrophic Bacterium Isolated from Marine Sediment.</title>
        <authorList>
            <person name="Omae K."/>
            <person name="Yoneda Y."/>
            <person name="Fukuyama Y."/>
            <person name="Yoshida T."/>
            <person name="Sako Y."/>
        </authorList>
    </citation>
    <scope>NUCLEOTIDE SEQUENCE [LARGE SCALE GENOMIC DNA]</scope>
    <source>
        <strain evidence="5">KKC1</strain>
    </source>
</reference>
<organism evidence="4 5">
    <name type="scientific">Calderihabitans maritimus</name>
    <dbReference type="NCBI Taxonomy" id="1246530"/>
    <lineage>
        <taxon>Bacteria</taxon>
        <taxon>Bacillati</taxon>
        <taxon>Bacillota</taxon>
        <taxon>Clostridia</taxon>
        <taxon>Neomoorellales</taxon>
        <taxon>Calderihabitantaceae</taxon>
        <taxon>Calderihabitans</taxon>
    </lineage>
</organism>
<keyword evidence="5" id="KW-1185">Reference proteome</keyword>
<dbReference type="PANTHER" id="PTHR30548:SF1">
    <property type="entry name" value="DEHYDRATASE SUBUNIT MJ0007-RELATED"/>
    <property type="match status" value="1"/>
</dbReference>
<keyword evidence="3" id="KW-0411">Iron-sulfur</keyword>
<dbReference type="GO" id="GO:0016836">
    <property type="term" value="F:hydro-lyase activity"/>
    <property type="evidence" value="ECO:0007669"/>
    <property type="project" value="UniProtKB-ARBA"/>
</dbReference>
<proteinExistence type="inferred from homology"/>
<evidence type="ECO:0000256" key="1">
    <source>
        <dbReference type="ARBA" id="ARBA00001966"/>
    </source>
</evidence>
<comment type="cofactor">
    <cofactor evidence="1">
        <name>[4Fe-4S] cluster</name>
        <dbReference type="ChEBI" id="CHEBI:49883"/>
    </cofactor>
</comment>
<dbReference type="Pfam" id="PF06050">
    <property type="entry name" value="HGD-D"/>
    <property type="match status" value="1"/>
</dbReference>
<keyword evidence="3" id="KW-0479">Metal-binding</keyword>
<comment type="caution">
    <text evidence="4">The sequence shown here is derived from an EMBL/GenBank/DDBJ whole genome shotgun (WGS) entry which is preliminary data.</text>
</comment>
<dbReference type="GO" id="GO:0051536">
    <property type="term" value="F:iron-sulfur cluster binding"/>
    <property type="evidence" value="ECO:0007669"/>
    <property type="project" value="UniProtKB-KW"/>
</dbReference>
<evidence type="ECO:0000313" key="5">
    <source>
        <dbReference type="Proteomes" id="UP000197032"/>
    </source>
</evidence>
<dbReference type="InterPro" id="IPR010327">
    <property type="entry name" value="FldB/FldC_alpha/beta"/>
</dbReference>
<dbReference type="RefSeq" id="WP_088554212.1">
    <property type="nucleotide sequence ID" value="NZ_BDGJ01000111.1"/>
</dbReference>
<evidence type="ECO:0000256" key="2">
    <source>
        <dbReference type="ARBA" id="ARBA00005806"/>
    </source>
</evidence>
<dbReference type="OrthoDB" id="9810278at2"/>